<feature type="region of interest" description="Disordered" evidence="5">
    <location>
        <begin position="878"/>
        <end position="898"/>
    </location>
</feature>
<dbReference type="KEGG" id="soy:115888163"/>
<keyword evidence="3" id="KW-0862">Zinc</keyword>
<dbReference type="InterPro" id="IPR002893">
    <property type="entry name" value="Znf_MYND"/>
</dbReference>
<protein>
    <submittedName>
        <fullName evidence="8">Reticulocyte-binding protein 2-like isoform X1</fullName>
    </submittedName>
</protein>
<feature type="compositionally biased region" description="Polar residues" evidence="5">
    <location>
        <begin position="2585"/>
        <end position="2608"/>
    </location>
</feature>
<feature type="compositionally biased region" description="Basic and acidic residues" evidence="5">
    <location>
        <begin position="1159"/>
        <end position="1172"/>
    </location>
</feature>
<feature type="compositionally biased region" description="Low complexity" evidence="5">
    <location>
        <begin position="2509"/>
        <end position="2521"/>
    </location>
</feature>
<dbReference type="Proteomes" id="UP000504635">
    <property type="component" value="Unplaced"/>
</dbReference>
<feature type="compositionally biased region" description="Acidic residues" evidence="5">
    <location>
        <begin position="885"/>
        <end position="897"/>
    </location>
</feature>
<evidence type="ECO:0000259" key="6">
    <source>
        <dbReference type="PROSITE" id="PS50865"/>
    </source>
</evidence>
<sequence length="2907" mass="329328">MWINYGGFPNNNNINKNWAAPYYPSGPHQRNSGNIPGCYNNYNFCYGYPENNSYHCGTVPDQRGLNFIMPKNHYPKPHNQTPYFRKRHIPDSPRGYPAYEERFKRGPYHDNSNCFERGYKAPNNNQLSPNNFFPRGSYQKRTPWTKKPRYNNNLGDSDEELDRYIFEGYNSDNGSPTFKTRRHHFNGARNFNESKRHLFGTQQRNIDTFRPKRYLKELGKDSSKQTINIKDSGLKNNTDPENVDKSEVTVKSDTSNVDVTKSNTNNFEVDKLAKSDLNSNATDITECNKKTKPQVEEAVVKKEIILVKNSDSNTPFIESNTRDITESNKETINYLEQATKDNNPLPTKVVVDNSNITDKEELTKSDEMVKLKIFTEMRRVEKFEKPKKIQPVVNKNSSRMENTRRQSQSCAIQNETRKTRASLRKTKSMNDFSDKAELAKSFIETLDSVCKNRQLVIKLSKCDEAIKHIEMNKNKTKCEKPLSKSLPSKSTIEPKEFRETEKEITNTNRENAKSEKCSGINNLSKCTNKQIFNGSKSEKSVEKSLSNPSVESNELKQSKTMKICDDVNKNKIINSDTKNRNIENTKPDKCSEINKESSENLMEQNLKGSKSEKNLSKSVSIPCVESSETKESTTINTYENGEIIIQKVETSVSIQNNIQENNIENLSKNIKMEPIDKMNFKDSSDNSHIDNTFATKCDTIELSNMPLKDSSNKECIRIEKKSISPNIYLNDELEVCENSENTVNKPNIKKTENILEDNKRQKQLDVISISENLDLKRNSEEENQLNKDVDHAKNICKNSTTETRIPSEIMDVDLYTEEVETSDFSNNETEESAVQDLKKSVNVIQTDSKNDNSRTNCAIKCENEFVKLFVTLYRDPSETKSKDATEEDMENSSEVETDPNVHLISILENEQGEIGNCNNFTGKVKSIELDIKDQHMTKAVDKNINISTVDVDKNESSNFCLKSKKHDPKKDCINIFPKVNKQSKKSTSKINKEFTRKIKKQKNILRNEILNNPSEFQITKKRRIPISPDNTLDKKSNKNEKKMQKHYSKNITSESSRSVARNNESCSKATDTLSHSGKVERKSKNDHHKDSKTKSGVQVTRDSESHPKFDAKKIDKKQKRSIKSPAQTDGIKSKKYKKSNRECEKGMCSSEPSSSCSSHTEKKPVEKEKTEFNKGLIGDKYIKPSKKRKKPSCSDPPKTVKIEPDNFNEKNNSRSKKPKGDGWWTDRFHELFGCPSDDEHECEIKKINEPQIEETNSVAQHALRHDAHVTETELINLKKIKSKDATRSITEMPQCSSSSNKDVHAQKDIKKNREYTDSEAKHRLIHDSHVRAAELVNVRKIKSKDATRSITEVPQCSSSGNKDIKKNKEPQKDETNIETKHRLTQGSHRATEGIKEMVQCSSSSNKDVQTEHDTSKKNDIRCARITDKRRSTTDIEKCINAPKCEGKLAKIKELNRRYSAPVVNIDIGPLSYGKIVQHENVKYFQVRQLHTLPFEFHKITAYSIEEDECSFTYSICDSPEVQTETTVIKRELETDAYENCNAEEDILTMLQDIQSENDDFPQNEQNITLYRSDDESITNDNDVQAVSASLPGELIMKNNQPVTKNVPYGQKLVEVFTKYIHFSDHLHSAFEVYINHFKDKSMDYDLQQSELLYFKNYTNRSLLNQSNMLLQEIRDIEIPLRLQFSTIISKLAIKIHQRLIGSEKYTHLKKLEVFSLLYKLMMPQKCVFIRIPFFNELFRICKKIHENYPETVQNSNTPISSNQLSTQVIAAENPQNEVAKKQITTPVATQTTQCHAGNNGMSTHVTAIEVCSNKDVTQVTQSDICRYPLVTQIHKNKVAPQTDQNNSSNHMTSQFISSSPSMLSSPLSQTDVFRPQTVVTQSEYARNQISTHVTQNIVSTNQTAPQYSQNGLNTGQLSTQVTASEFSRNQITAAAIHNEINRNTVANGTAPQYNLNEVNTCQLTTQVTASAFSRNKITALANQTAPQYSQNVVNTGQLSTQVTASEFSRNQITSPANQNEMNRNVIANRTASQYNQNEVSTCQLTTQVTASDFSRNQITSPANRNEMNRNVIANRTASQYNQNEVSTCQLTTQVTASDFSRNQITSPANQNEMNRNIIAAQNSQGEIGRHKAAPQASKPRKNSAYQIYPELSKENLPYYMPTNMNNIETPNLANRQMPNYNVDMSKGHDISGFQRIHYANGPPPQPLLQNHNALNNRPSNIGAPMNTSPMYNNQQFPTQRVPMTREIYQNMIKLQNAVQQPNPNILSNANHIPTATATNNFSTPPANQLQFSIPNINNIPHNRLESLLYNKNHKNTSAVYGNNLDMSRKNQTNVYGHRPEYQLNFSNATMQNTAPNYHYNVPPNEMNNQHVNNINSMVNRIPYQHNILNNSPTVNYNQQGLDNRQAFNSSEGNAIARTNNVMPNMQYMNPYLQQPVLNREVPQSSAAQLVQTRPVNLTQNRETEQNLWRFNNETARSTGVNVPQQGNEKTVNDNFKIKLPYTRPHIPHTTTVTNTNSMSSSGENRQMSKNTNRNLITSSQESIRENLPGRHSNINVPTISSSTSVQNGVNDVQTSEARSSVSSSPRGNITPNSTIGNQHCSSTRNIRPGSFTNSISAIPRAENITANVHTLSSGHMLSLESIIREQLSTTTSTDYSAKSSQLTIGPKLMNTSSRVTTSGFRNDEGIILNRGLAALDSIGPVSDMLNCSSSTVDTNSEADTTCEDHTATVARPCEMVRNPSLKIRQYLAQFSTEIDAVQESPENEATLNNQTVEQLKSTQPNSEMTILHDEVTVKTETTDEELGTRDASSEIDKPNQAEATVCLNEELKCKEEETENNAEEDSASYTISVQKLCICNRPAVYNCICLEAWYCGTECQNKDWACHQNNCHTTVNDVGTVEQQAITSNVN</sequence>
<dbReference type="OrthoDB" id="432970at2759"/>
<gene>
    <name evidence="8" type="primary">LOC115888163</name>
</gene>
<feature type="compositionally biased region" description="Polar residues" evidence="5">
    <location>
        <begin position="1287"/>
        <end position="1300"/>
    </location>
</feature>
<evidence type="ECO:0000256" key="2">
    <source>
        <dbReference type="ARBA" id="ARBA00022771"/>
    </source>
</evidence>
<dbReference type="InParanoid" id="A0A6J2YKF9"/>
<feature type="region of interest" description="Disordered" evidence="5">
    <location>
        <begin position="125"/>
        <end position="157"/>
    </location>
</feature>
<organism evidence="7 8">
    <name type="scientific">Sitophilus oryzae</name>
    <name type="common">Rice weevil</name>
    <name type="synonym">Curculio oryzae</name>
    <dbReference type="NCBI Taxonomy" id="7048"/>
    <lineage>
        <taxon>Eukaryota</taxon>
        <taxon>Metazoa</taxon>
        <taxon>Ecdysozoa</taxon>
        <taxon>Arthropoda</taxon>
        <taxon>Hexapoda</taxon>
        <taxon>Insecta</taxon>
        <taxon>Pterygota</taxon>
        <taxon>Neoptera</taxon>
        <taxon>Endopterygota</taxon>
        <taxon>Coleoptera</taxon>
        <taxon>Polyphaga</taxon>
        <taxon>Cucujiformia</taxon>
        <taxon>Curculionidae</taxon>
        <taxon>Dryophthorinae</taxon>
        <taxon>Sitophilus</taxon>
    </lineage>
</organism>
<feature type="region of interest" description="Disordered" evidence="5">
    <location>
        <begin position="1346"/>
        <end position="1387"/>
    </location>
</feature>
<feature type="region of interest" description="Disordered" evidence="5">
    <location>
        <begin position="2504"/>
        <end position="2529"/>
    </location>
</feature>
<feature type="region of interest" description="Disordered" evidence="5">
    <location>
        <begin position="230"/>
        <end position="251"/>
    </location>
</feature>
<evidence type="ECO:0000313" key="8">
    <source>
        <dbReference type="RefSeq" id="XP_030763629.1"/>
    </source>
</evidence>
<feature type="compositionally biased region" description="Polar residues" evidence="5">
    <location>
        <begin position="1840"/>
        <end position="1856"/>
    </location>
</feature>
<feature type="region of interest" description="Disordered" evidence="5">
    <location>
        <begin position="1019"/>
        <end position="1222"/>
    </location>
</feature>
<name>A0A6J2YKF9_SITOR</name>
<keyword evidence="2 4" id="KW-0863">Zinc-finger</keyword>
<feature type="region of interest" description="Disordered" evidence="5">
    <location>
        <begin position="478"/>
        <end position="497"/>
    </location>
</feature>
<feature type="compositionally biased region" description="Polar residues" evidence="5">
    <location>
        <begin position="395"/>
        <end position="414"/>
    </location>
</feature>
<feature type="region of interest" description="Disordered" evidence="5">
    <location>
        <begin position="395"/>
        <end position="417"/>
    </location>
</feature>
<dbReference type="RefSeq" id="XP_030763629.1">
    <property type="nucleotide sequence ID" value="XM_030907769.1"/>
</dbReference>
<keyword evidence="1" id="KW-0479">Metal-binding</keyword>
<feature type="compositionally biased region" description="Polar residues" evidence="5">
    <location>
        <begin position="1348"/>
        <end position="1361"/>
    </location>
</feature>
<feature type="region of interest" description="Disordered" evidence="5">
    <location>
        <begin position="2575"/>
        <end position="2608"/>
    </location>
</feature>
<feature type="compositionally biased region" description="Polar residues" evidence="5">
    <location>
        <begin position="1049"/>
        <end position="1075"/>
    </location>
</feature>
<feature type="domain" description="MYND-type" evidence="6">
    <location>
        <begin position="2852"/>
        <end position="2887"/>
    </location>
</feature>
<feature type="compositionally biased region" description="Basic and acidic residues" evidence="5">
    <location>
        <begin position="1362"/>
        <end position="1381"/>
    </location>
</feature>
<feature type="compositionally biased region" description="Basic and acidic residues" evidence="5">
    <location>
        <begin position="1101"/>
        <end position="1113"/>
    </location>
</feature>
<keyword evidence="7" id="KW-1185">Reference proteome</keyword>
<feature type="compositionally biased region" description="Basic and acidic residues" evidence="5">
    <location>
        <begin position="1301"/>
        <end position="1321"/>
    </location>
</feature>
<feature type="region of interest" description="Disordered" evidence="5">
    <location>
        <begin position="1840"/>
        <end position="1868"/>
    </location>
</feature>
<evidence type="ECO:0000256" key="1">
    <source>
        <dbReference type="ARBA" id="ARBA00022723"/>
    </source>
</evidence>
<feature type="compositionally biased region" description="Low complexity" evidence="5">
    <location>
        <begin position="1148"/>
        <end position="1158"/>
    </location>
</feature>
<feature type="compositionally biased region" description="Polar residues" evidence="5">
    <location>
        <begin position="230"/>
        <end position="240"/>
    </location>
</feature>
<dbReference type="GeneID" id="115888163"/>
<proteinExistence type="predicted"/>
<feature type="compositionally biased region" description="Low complexity" evidence="5">
    <location>
        <begin position="1857"/>
        <end position="1868"/>
    </location>
</feature>
<reference evidence="8" key="1">
    <citation type="submission" date="2025-08" db="UniProtKB">
        <authorList>
            <consortium name="RefSeq"/>
        </authorList>
    </citation>
    <scope>IDENTIFICATION</scope>
    <source>
        <tissue evidence="8">Gonads</tissue>
    </source>
</reference>
<feature type="region of interest" description="Disordered" evidence="5">
    <location>
        <begin position="1285"/>
        <end position="1321"/>
    </location>
</feature>
<evidence type="ECO:0000256" key="5">
    <source>
        <dbReference type="SAM" id="MobiDB-lite"/>
    </source>
</evidence>
<feature type="compositionally biased region" description="Basic and acidic residues" evidence="5">
    <location>
        <begin position="1198"/>
        <end position="1222"/>
    </location>
</feature>
<evidence type="ECO:0000313" key="7">
    <source>
        <dbReference type="Proteomes" id="UP000504635"/>
    </source>
</evidence>
<evidence type="ECO:0000256" key="3">
    <source>
        <dbReference type="ARBA" id="ARBA00022833"/>
    </source>
</evidence>
<accession>A0A6J2YKF9</accession>
<feature type="compositionally biased region" description="Basic and acidic residues" evidence="5">
    <location>
        <begin position="1031"/>
        <end position="1042"/>
    </location>
</feature>
<feature type="compositionally biased region" description="Basic and acidic residues" evidence="5">
    <location>
        <begin position="1077"/>
        <end position="1093"/>
    </location>
</feature>
<dbReference type="PROSITE" id="PS50865">
    <property type="entry name" value="ZF_MYND_2"/>
    <property type="match status" value="1"/>
</dbReference>
<evidence type="ECO:0000256" key="4">
    <source>
        <dbReference type="PROSITE-ProRule" id="PRU00134"/>
    </source>
</evidence>
<dbReference type="GO" id="GO:0008270">
    <property type="term" value="F:zinc ion binding"/>
    <property type="evidence" value="ECO:0007669"/>
    <property type="project" value="UniProtKB-KW"/>
</dbReference>